<evidence type="ECO:0000256" key="1">
    <source>
        <dbReference type="ARBA" id="ARBA00006525"/>
    </source>
</evidence>
<dbReference type="Pfam" id="PF02481">
    <property type="entry name" value="DNA_processg_A"/>
    <property type="match status" value="1"/>
</dbReference>
<reference evidence="6" key="1">
    <citation type="journal article" date="2018" name="Sci. Rep.">
        <title>Lignite coal burning seam in the remote Altai Mountains harbors a hydrogen-driven thermophilic microbial community.</title>
        <authorList>
            <person name="Kadnikov V.V."/>
            <person name="Mardanov A.V."/>
            <person name="Ivasenko D.A."/>
            <person name="Antsiferov D.V."/>
            <person name="Beletsky A.V."/>
            <person name="Karnachuk O.V."/>
            <person name="Ravin N.V."/>
        </authorList>
    </citation>
    <scope>NUCLEOTIDE SEQUENCE [LARGE SCALE GENOMIC DNA]</scope>
</reference>
<dbReference type="InterPro" id="IPR036388">
    <property type="entry name" value="WH-like_DNA-bd_sf"/>
</dbReference>
<protein>
    <submittedName>
        <fullName evidence="5">Rossmann fold nucleotide-binding protein Smf</fullName>
    </submittedName>
</protein>
<comment type="similarity">
    <text evidence="1">Belongs to the DprA/Smf family.</text>
</comment>
<evidence type="ECO:0000259" key="3">
    <source>
        <dbReference type="Pfam" id="PF02481"/>
    </source>
</evidence>
<dbReference type="Proteomes" id="UP000244338">
    <property type="component" value="Unassembled WGS sequence"/>
</dbReference>
<gene>
    <name evidence="5" type="ORF">BSOLF_0932</name>
</gene>
<feature type="domain" description="Smf/DprA SLOG" evidence="3">
    <location>
        <begin position="114"/>
        <end position="322"/>
    </location>
</feature>
<accession>A0A2R6Y4X2</accession>
<evidence type="ECO:0000313" key="6">
    <source>
        <dbReference type="Proteomes" id="UP000244338"/>
    </source>
</evidence>
<name>A0A2R6Y4X2_9BACL</name>
<dbReference type="EMBL" id="PEBX01000003">
    <property type="protein sequence ID" value="PTQ57737.1"/>
    <property type="molecule type" value="Genomic_DNA"/>
</dbReference>
<dbReference type="SUPFAM" id="SSF102405">
    <property type="entry name" value="MCP/YpsA-like"/>
    <property type="match status" value="1"/>
</dbReference>
<dbReference type="AlphaFoldDB" id="A0A2R6Y4X2"/>
<dbReference type="Pfam" id="PF17782">
    <property type="entry name" value="WHD_DprA"/>
    <property type="match status" value="1"/>
</dbReference>
<feature type="region of interest" description="Disordered" evidence="2">
    <location>
        <begin position="326"/>
        <end position="358"/>
    </location>
</feature>
<evidence type="ECO:0000256" key="2">
    <source>
        <dbReference type="SAM" id="MobiDB-lite"/>
    </source>
</evidence>
<evidence type="ECO:0000259" key="4">
    <source>
        <dbReference type="Pfam" id="PF17782"/>
    </source>
</evidence>
<dbReference type="InterPro" id="IPR003488">
    <property type="entry name" value="DprA"/>
</dbReference>
<sequence>MPALDGDKLKPYKPILVALHALPNVGRKRLFQVMLALADMSGDMLTGATLTREVETDRPSPTLAFYLERVHRAWLTSQAGAIKRYRDTERLRQALTEHHVFATQRHLRQRDINVVMWGEKAYPEALAHIPDPPPILYVKGKHELLSTESLAVVGTRRPTPYGMRAARELSQALALAGFTIVSGLAEGIDAIAHRAALSIHGRTVAVLGSSHDHIYPRAHEPLYTEIVEEGAVVSEYPLGTRPSRGLFPERNRLISGLARGVLVVEGHLGSGSMITASHALEQGREVFAVPGPIFSAQSAGPHQLIQEGAKLVRHPADILDELRQGSASWQEKSGIEKSREEKEERNKTDASTTMTGRESLPHELDILLKETKHFDDLVLHTSLAPDTLLALLTPLVLNGTVEKLPGHRYRLRS</sequence>
<feature type="domain" description="DprA winged helix" evidence="4">
    <location>
        <begin position="371"/>
        <end position="406"/>
    </location>
</feature>
<dbReference type="Gene3D" id="3.40.50.450">
    <property type="match status" value="1"/>
</dbReference>
<dbReference type="NCBIfam" id="TIGR00732">
    <property type="entry name" value="dprA"/>
    <property type="match status" value="1"/>
</dbReference>
<comment type="caution">
    <text evidence="5">The sequence shown here is derived from an EMBL/GenBank/DDBJ whole genome shotgun (WGS) entry which is preliminary data.</text>
</comment>
<dbReference type="InterPro" id="IPR041614">
    <property type="entry name" value="DprA_WH"/>
</dbReference>
<proteinExistence type="inferred from homology"/>
<dbReference type="InterPro" id="IPR057666">
    <property type="entry name" value="DrpA_SLOG"/>
</dbReference>
<dbReference type="GO" id="GO:0009294">
    <property type="term" value="P:DNA-mediated transformation"/>
    <property type="evidence" value="ECO:0007669"/>
    <property type="project" value="InterPro"/>
</dbReference>
<evidence type="ECO:0000313" key="5">
    <source>
        <dbReference type="EMBL" id="PTQ57737.1"/>
    </source>
</evidence>
<dbReference type="PANTHER" id="PTHR43022">
    <property type="entry name" value="PROTEIN SMF"/>
    <property type="match status" value="1"/>
</dbReference>
<dbReference type="Gene3D" id="1.10.10.10">
    <property type="entry name" value="Winged helix-like DNA-binding domain superfamily/Winged helix DNA-binding domain"/>
    <property type="match status" value="1"/>
</dbReference>
<dbReference type="PANTHER" id="PTHR43022:SF1">
    <property type="entry name" value="PROTEIN SMF"/>
    <property type="match status" value="1"/>
</dbReference>
<organism evidence="5 6">
    <name type="scientific">Candidatus Carbonibacillus altaicus</name>
    <dbReference type="NCBI Taxonomy" id="2163959"/>
    <lineage>
        <taxon>Bacteria</taxon>
        <taxon>Bacillati</taxon>
        <taxon>Bacillota</taxon>
        <taxon>Bacilli</taxon>
        <taxon>Bacillales</taxon>
        <taxon>Candidatus Carbonibacillus</taxon>
    </lineage>
</organism>
<feature type="compositionally biased region" description="Basic and acidic residues" evidence="2">
    <location>
        <begin position="333"/>
        <end position="348"/>
    </location>
</feature>